<dbReference type="InterPro" id="IPR056600">
    <property type="entry name" value="GBD_T9SS_assoc"/>
</dbReference>
<dbReference type="InterPro" id="IPR014756">
    <property type="entry name" value="Ig_E-set"/>
</dbReference>
<dbReference type="Pfam" id="PF20009">
    <property type="entry name" value="GEVED"/>
    <property type="match status" value="1"/>
</dbReference>
<dbReference type="EMBL" id="CP134890">
    <property type="protein sequence ID" value="WNM22836.1"/>
    <property type="molecule type" value="Genomic_DNA"/>
</dbReference>
<evidence type="ECO:0000313" key="5">
    <source>
        <dbReference type="EMBL" id="WNM18785.1"/>
    </source>
</evidence>
<evidence type="ECO:0000256" key="1">
    <source>
        <dbReference type="ARBA" id="ARBA00022729"/>
    </source>
</evidence>
<reference evidence="5 7" key="1">
    <citation type="submission" date="2023-09" db="EMBL/GenBank/DDBJ databases">
        <title>Flavobacterium sp. a novel bacteria isolate from Pepper rhizosphere.</title>
        <authorList>
            <person name="Peng Y."/>
            <person name="Lee J."/>
        </authorList>
    </citation>
    <scope>NUCLEOTIDE SEQUENCE</scope>
    <source>
        <strain evidence="5">PMR2A8</strain>
        <strain evidence="6 7">PMTSA4</strain>
    </source>
</reference>
<dbReference type="SUPFAM" id="SSF49373">
    <property type="entry name" value="Invasin/intimin cell-adhesion fragments"/>
    <property type="match status" value="1"/>
</dbReference>
<dbReference type="SUPFAM" id="SSF49265">
    <property type="entry name" value="Fibronectin type III"/>
    <property type="match status" value="1"/>
</dbReference>
<dbReference type="Pfam" id="PF19081">
    <property type="entry name" value="Ig_7"/>
    <property type="match status" value="1"/>
</dbReference>
<dbReference type="EMBL" id="CP134878">
    <property type="protein sequence ID" value="WNM18785.1"/>
    <property type="molecule type" value="Genomic_DNA"/>
</dbReference>
<dbReference type="InterPro" id="IPR026444">
    <property type="entry name" value="Secre_tail"/>
</dbReference>
<dbReference type="InterPro" id="IPR036179">
    <property type="entry name" value="Ig-like_dom_sf"/>
</dbReference>
<gene>
    <name evidence="6" type="ORF">RN605_05605</name>
    <name evidence="5" type="ORF">RN608_12305</name>
</gene>
<feature type="domain" description="Ig-like" evidence="3">
    <location>
        <begin position="1786"/>
        <end position="1896"/>
    </location>
</feature>
<dbReference type="SUPFAM" id="SSF48726">
    <property type="entry name" value="Immunoglobulin"/>
    <property type="match status" value="1"/>
</dbReference>
<evidence type="ECO:0000313" key="7">
    <source>
        <dbReference type="Proteomes" id="UP001304515"/>
    </source>
</evidence>
<dbReference type="SMART" id="SM00060">
    <property type="entry name" value="FN3"/>
    <property type="match status" value="2"/>
</dbReference>
<dbReference type="Gene3D" id="2.60.40.10">
    <property type="entry name" value="Immunoglobulins"/>
    <property type="match status" value="4"/>
</dbReference>
<dbReference type="InterPro" id="IPR007110">
    <property type="entry name" value="Ig-like_dom"/>
</dbReference>
<dbReference type="Pfam" id="PF07675">
    <property type="entry name" value="Cleaved_Adhesin"/>
    <property type="match status" value="1"/>
</dbReference>
<dbReference type="Gene3D" id="2.60.40.1080">
    <property type="match status" value="1"/>
</dbReference>
<dbReference type="InterPro" id="IPR003961">
    <property type="entry name" value="FN3_dom"/>
</dbReference>
<feature type="domain" description="Fibronectin type-III" evidence="4">
    <location>
        <begin position="724"/>
        <end position="821"/>
    </location>
</feature>
<dbReference type="CDD" id="cd00102">
    <property type="entry name" value="IPT"/>
    <property type="match status" value="1"/>
</dbReference>
<dbReference type="Pfam" id="PF23759">
    <property type="entry name" value="GBD_T9SS_assoc"/>
    <property type="match status" value="1"/>
</dbReference>
<keyword evidence="1" id="KW-0732">Signal</keyword>
<accession>A0AA96F2R4</accession>
<dbReference type="CDD" id="cd00063">
    <property type="entry name" value="FN3"/>
    <property type="match status" value="1"/>
</dbReference>
<dbReference type="PROSITE" id="PS50835">
    <property type="entry name" value="IG_LIKE"/>
    <property type="match status" value="1"/>
</dbReference>
<evidence type="ECO:0000313" key="6">
    <source>
        <dbReference type="EMBL" id="WNM22836.1"/>
    </source>
</evidence>
<protein>
    <submittedName>
        <fullName evidence="5">GEVED domain-containing protein</fullName>
    </submittedName>
</protein>
<accession>A0AA96F092</accession>
<dbReference type="InterPro" id="IPR036116">
    <property type="entry name" value="FN3_sf"/>
</dbReference>
<dbReference type="InterPro" id="IPR008964">
    <property type="entry name" value="Invasin/intimin_cell_adhesion"/>
</dbReference>
<dbReference type="Pfam" id="PF18962">
    <property type="entry name" value="Por_Secre_tail"/>
    <property type="match status" value="1"/>
</dbReference>
<evidence type="ECO:0000259" key="3">
    <source>
        <dbReference type="PROSITE" id="PS50835"/>
    </source>
</evidence>
<dbReference type="InterPro" id="IPR013783">
    <property type="entry name" value="Ig-like_fold"/>
</dbReference>
<dbReference type="InterPro" id="IPR003599">
    <property type="entry name" value="Ig_sub"/>
</dbReference>
<dbReference type="Gene3D" id="2.60.120.200">
    <property type="match status" value="2"/>
</dbReference>
<feature type="compositionally biased region" description="Low complexity" evidence="2">
    <location>
        <begin position="1725"/>
        <end position="1743"/>
    </location>
</feature>
<organism evidence="5">
    <name type="scientific">Flavobacterium capsici</name>
    <dbReference type="NCBI Taxonomy" id="3075618"/>
    <lineage>
        <taxon>Bacteria</taxon>
        <taxon>Pseudomonadati</taxon>
        <taxon>Bacteroidota</taxon>
        <taxon>Flavobacteriia</taxon>
        <taxon>Flavobacteriales</taxon>
        <taxon>Flavobacteriaceae</taxon>
        <taxon>Flavobacterium</taxon>
    </lineage>
</organism>
<dbReference type="RefSeq" id="WP_313322966.1">
    <property type="nucleotide sequence ID" value="NZ_CP134878.1"/>
</dbReference>
<name>A0AA96F092_9FLAO</name>
<proteinExistence type="predicted"/>
<dbReference type="InterPro" id="IPR011628">
    <property type="entry name" value="Cleaved_adhesin"/>
</dbReference>
<feature type="region of interest" description="Disordered" evidence="2">
    <location>
        <begin position="1725"/>
        <end position="1749"/>
    </location>
</feature>
<dbReference type="KEGG" id="fcj:RN605_05605"/>
<dbReference type="SMART" id="SM00409">
    <property type="entry name" value="IG"/>
    <property type="match status" value="2"/>
</dbReference>
<dbReference type="SUPFAM" id="SSF81296">
    <property type="entry name" value="E set domains"/>
    <property type="match status" value="1"/>
</dbReference>
<dbReference type="Pfam" id="PF00041">
    <property type="entry name" value="fn3"/>
    <property type="match status" value="1"/>
</dbReference>
<evidence type="ECO:0000256" key="2">
    <source>
        <dbReference type="SAM" id="MobiDB-lite"/>
    </source>
</evidence>
<dbReference type="InterPro" id="IPR045474">
    <property type="entry name" value="GEVED"/>
</dbReference>
<sequence length="2907" mass="299636">MMNYYTKVSTRSGTWLKKFSEFLVNVSSNSSVGKHAKASFLCTLLLSCTITFGTNPKGDDGIKANSNVKKVSVAVTTCPSAIQLSPAALPTNQALVCGGTNDLTSANTTGGNGDYKGGNEALYKITPTLTGSYTIAYSGQSWSSIFVYQGCPSSGGTYINSVSSSSTSKSLAVTLTAGTEYYIWFDTWPTPNSPCAGTFTITAPAAPCVAVSVPYTQNFESVITPALPTCTTSQNAGTGNNWTTASVSGNGFASKVLQYAYNSSSAANAWFYTAPLNLVGGTAYSVTYKYGNNSTTYVEKLRVAFGTSALNTAMTNVLANHPNVAGGNPSTNTVYFTPASSGVYYIGFNAYSAADQFNLYVDDIAVGLAPTCTPPSALAVSFTPTLATLTWNAPGTPPANGYEYAFTTSATPPTSGTAGASGVSVSGSYAVGQVYYLHVRSICTSPDVSAWATQQITVPLFNDACSGAISIACGGSITTSLVGSTNESQAVCGISGVTTQNSAGIWYKFTGDGQDVVISTGSSPTNVDTRLAVYSGTCGSLTCLGGNDDTVGLRAEVAIPTTNGVSYYILLYSWSATTPTADIVLTLTCTPACTPATGNDECATAATVLVGTPLNTNNTCATPSADSYPTCGSSFGTFYDSWYTFNSGSNTVLEISAIPTSTALVGYAVYSGSCGSLTQVSCTTSGAAANITLTANTVYKIRVFSTSTANRGDFTLRVKIPCLNPTGLTVTGQTTTSATLNWSAPASLPGSGYEYEIRTSGAAGSGATGLVASGTALSGSVSVTINTLDAGTLYTAYLRAVCGPDDTSSWSSVNFATLCNPVTSFPWTETFETSSTTLPCFRVIDGNADGDFWGISTTNPRTGSQSARLYTDFNSSNQDYLITPQLSIGTTPKRLKFWVRSNTTGEPDEISVKVSTTGTSIANFTATAFPSTLISSTSYVEYIVDLSAFSGNIYLAFVRENDPADGWYLNLDDITVENIPPSVSSFTPTFVCGQAGGSVVTITGANFAAGGSVYFNGIAATNVTVVNSTTIQATVPAGDVTGYITVTGTNGSFNTATNFETRPFPAITPIEQLDGLNAICGTDSIALTNGTANGVWDSSNPAVATVNFGTVTGVDAGATTITYTVSENGCSSVSNYPITVSNPIQITSNPATPVNSITGSSASFTVEATGTIVSYQWLYAIGSGSFNPVPTGGVYSGINSPTLTISATTSSMNNYRFRCRITGSAPCPSPINSTIALLKVGNTGIATNPSNVNLCNGGQAQFTVVPVGDVDEYFWFEVTEEGVDFDNPIVNGGDYSGANTATLTVSNVSTSNHNGAGYLVMVVGPANSPVSPAAYINVSVPATIGTHPTNQTVCYSGGSASFTASASNTLGYQWQFSTVGGANDANWTTITSAAGPAGITYSDFDTATLHLDTTGAISPAGTYFYRAVALSGVGCPNTNSTQAQLLINNPAVAIATPNGTVVCGGTAVTLTASGADSYSWSTGASTASISVAPASQTTYTVTGTTTGCSKQASVIVTVGNAVTATASSDVSSVCINGTAQLNAVGSQLFTTPTPNLYNFSTNTSGSIASMSGATLIGSGPNDDTPYAASNIGFTFNFNGTNYTQFSASPDGFITLGSATASSQFTNSMTSSTNVPKIAAYWDDLALGTDGAIRVKTIGTAPNRICVIEWFVTIPRNTTGTANSTFQLWLYESTNNVEMVYGSMNSGTMSASVGIKGSSTGNYSSVTVSTNTTSTSSANNSNSGQPSNGRVYRFVPSNAPTFTYAWTATPADATLIATTSASPAVNPTVSTTYQVVVTAASGCKDTKTVSIAVQSGVNNFVQPTAQTFCAGQTASLSVSASGPGLQYNWYKVGNVSPVGTSATLSFVNATVAQSGNYYVVVTPACGSAVTSNTVTLTVNPLPTATISGTTTVCTNGTAPTVTFTGSNGTAPYTFTYTINGGSDLTIVSNASGVATLVAPIVSSGTYVYALKSVQGQLCSQSVTGQSATITVNAAPTPVAISGTNVLCANSNPVLLTASGGTTNQSYCSPFSVSNTGSTGDYLNNFTFANLTNNNSGDAASDYTYYSGLTANVVANGTTAYPISLQAGGTTSLYTQQFRVWIDFNQNGIFETSESVYATTTATFAPSSATGTVVIPTTALNGITRMRVASKYSSAVADTESCSIPSFGEFEDYNVSITGGVSAPLVVWSSANGGLFTDAAGTTAYNGTTPRNTIYARPTASGDVTAIVTNNSGCSNSGSFAITVNPVPTASISGTTAVCHNSASPSVTFTGANASAPYTFTYSLTNVATNTTTSHTVTTTTGNSVTVVAPTNVVGTFVYDLLSVQDSSSTACSQAQSGSATVTVNPLPTATIAGTTQVCQNDTAPLVTFTGANGTAPYTFTYKLNNGSNQTVVSTGNSATVAAPTGVAGTFAYTLVSVQDSSSSTCSQAQAGTATIVVHPTPMVTTVLTNQYYYSGFATAAIPLSGTPSGVTFNITGGAAAGLPNMTVTDAIPSFIPTAVPATVTVTPVANGCTGIPKTYQIIFNPVVVNILSNHCGSVNNGLNNQIQANSVTVPGYTTTGYRFEITNLSTGEVAYVDTVQSHFKLTDTNIYAYGTTYAIRAAAYLNGQLQGYFGNTCNLTTASVQTTKVINSQCGATLAAINSSINADVVNSTNLYRFRVARADAPTTYYYVERTVANFNLTMVAGLPLTFDTEYKVDVQIRVKLAGFEAWSQFGQVCSIFTPAAPIAGLTDTYCDEYHVTSSSQLIYAISFANATEYKFRLDDGNGNILYATSATNSFSLNMVSGWAPNTLYAVAVSMKLFGSYTDFELSKNCSILTPQPARLAATPFSAVAYPNPFAENFKINVKSSNDGQIDIKVYDMVGRLVEQRTAMFNEIDTVTIGDSYPSGVYNVIVSQNEDVKTVRVIKR</sequence>
<evidence type="ECO:0000259" key="4">
    <source>
        <dbReference type="PROSITE" id="PS50853"/>
    </source>
</evidence>
<dbReference type="Proteomes" id="UP001304515">
    <property type="component" value="Chromosome"/>
</dbReference>
<dbReference type="PROSITE" id="PS50853">
    <property type="entry name" value="FN3"/>
    <property type="match status" value="1"/>
</dbReference>
<dbReference type="InterPro" id="IPR044023">
    <property type="entry name" value="Ig_7"/>
</dbReference>
<dbReference type="NCBIfam" id="TIGR04183">
    <property type="entry name" value="Por_Secre_tail"/>
    <property type="match status" value="1"/>
</dbReference>
<keyword evidence="7" id="KW-1185">Reference proteome</keyword>